<organism evidence="17 18">
    <name type="scientific">Candidatus Abyssobacteria bacterium SURF_17</name>
    <dbReference type="NCBI Taxonomy" id="2093361"/>
    <lineage>
        <taxon>Bacteria</taxon>
        <taxon>Pseudomonadati</taxon>
        <taxon>Candidatus Hydrogenedentota</taxon>
        <taxon>Candidatus Abyssobacteria</taxon>
    </lineage>
</organism>
<feature type="binding site" evidence="15">
    <location>
        <position position="570"/>
    </location>
    <ligand>
        <name>[4Fe-4S] cluster</name>
        <dbReference type="ChEBI" id="CHEBI:49883"/>
        <label>2</label>
    </ligand>
</feature>
<gene>
    <name evidence="17" type="primary">iorA</name>
    <name evidence="17" type="ORF">C4532_03170</name>
</gene>
<dbReference type="InterPro" id="IPR017721">
    <property type="entry name" value="IorA"/>
</dbReference>
<evidence type="ECO:0000256" key="12">
    <source>
        <dbReference type="ARBA" id="ARBA00030514"/>
    </source>
</evidence>
<dbReference type="Proteomes" id="UP000285961">
    <property type="component" value="Unassembled WGS sequence"/>
</dbReference>
<keyword evidence="7 14" id="KW-0479">Metal-binding</keyword>
<dbReference type="SUPFAM" id="SSF54862">
    <property type="entry name" value="4Fe-4S ferredoxins"/>
    <property type="match status" value="1"/>
</dbReference>
<dbReference type="GO" id="GO:0051539">
    <property type="term" value="F:4 iron, 4 sulfur cluster binding"/>
    <property type="evidence" value="ECO:0007669"/>
    <property type="project" value="UniProtKB-UniRule"/>
</dbReference>
<dbReference type="CDD" id="cd02008">
    <property type="entry name" value="TPP_IOR_alpha"/>
    <property type="match status" value="1"/>
</dbReference>
<name>A0A419F6M6_9BACT</name>
<evidence type="ECO:0000256" key="9">
    <source>
        <dbReference type="ARBA" id="ARBA00023002"/>
    </source>
</evidence>
<dbReference type="PROSITE" id="PS51379">
    <property type="entry name" value="4FE4S_FER_2"/>
    <property type="match status" value="2"/>
</dbReference>
<evidence type="ECO:0000256" key="2">
    <source>
        <dbReference type="ARBA" id="ARBA00011238"/>
    </source>
</evidence>
<dbReference type="Pfam" id="PF01855">
    <property type="entry name" value="POR_N"/>
    <property type="match status" value="1"/>
</dbReference>
<comment type="function">
    <text evidence="1 14">Catalyzes the ferredoxin-dependent oxidative decarboxylation of arylpyruvates.</text>
</comment>
<dbReference type="Gene3D" id="3.30.70.20">
    <property type="match status" value="1"/>
</dbReference>
<keyword evidence="10 14" id="KW-0408">Iron</keyword>
<dbReference type="NCBIfam" id="TIGR03336">
    <property type="entry name" value="IOR_alpha"/>
    <property type="match status" value="1"/>
</dbReference>
<reference evidence="17 18" key="1">
    <citation type="journal article" date="2017" name="ISME J.">
        <title>Energy and carbon metabolisms in a deep terrestrial subsurface fluid microbial community.</title>
        <authorList>
            <person name="Momper L."/>
            <person name="Jungbluth S.P."/>
            <person name="Lee M.D."/>
            <person name="Amend J.P."/>
        </authorList>
    </citation>
    <scope>NUCLEOTIDE SEQUENCE [LARGE SCALE GENOMIC DNA]</scope>
    <source>
        <strain evidence="17">SURF_17</strain>
    </source>
</reference>
<keyword evidence="9 14" id="KW-0560">Oxidoreductase</keyword>
<dbReference type="PIRSF" id="PIRSF006439">
    <property type="entry name" value="Indolepyruvate_ferr_oxidored"/>
    <property type="match status" value="1"/>
</dbReference>
<keyword evidence="6 14" id="KW-0004">4Fe-4S</keyword>
<dbReference type="AlphaFoldDB" id="A0A419F6M6"/>
<evidence type="ECO:0000313" key="18">
    <source>
        <dbReference type="Proteomes" id="UP000285961"/>
    </source>
</evidence>
<evidence type="ECO:0000256" key="3">
    <source>
        <dbReference type="ARBA" id="ARBA00012812"/>
    </source>
</evidence>
<evidence type="ECO:0000259" key="16">
    <source>
        <dbReference type="PROSITE" id="PS51379"/>
    </source>
</evidence>
<feature type="binding site" evidence="15">
    <location>
        <position position="549"/>
    </location>
    <ligand>
        <name>[4Fe-4S] cluster</name>
        <dbReference type="ChEBI" id="CHEBI:49883"/>
        <label>2</label>
    </ligand>
</feature>
<dbReference type="InterPro" id="IPR009014">
    <property type="entry name" value="Transketo_C/PFOR_II"/>
</dbReference>
<dbReference type="Pfam" id="PF02775">
    <property type="entry name" value="TPP_enzyme_C"/>
    <property type="match status" value="1"/>
</dbReference>
<dbReference type="InterPro" id="IPR011766">
    <property type="entry name" value="TPP_enzyme_TPP-bd"/>
</dbReference>
<comment type="caution">
    <text evidence="17">The sequence shown here is derived from an EMBL/GenBank/DDBJ whole genome shotgun (WGS) entry which is preliminary data.</text>
</comment>
<dbReference type="InterPro" id="IPR002880">
    <property type="entry name" value="Pyrv_Fd/Flavodoxin_OxRdtase_N"/>
</dbReference>
<evidence type="ECO:0000256" key="6">
    <source>
        <dbReference type="ARBA" id="ARBA00022485"/>
    </source>
</evidence>
<dbReference type="GO" id="GO:0046872">
    <property type="term" value="F:metal ion binding"/>
    <property type="evidence" value="ECO:0007669"/>
    <property type="project" value="UniProtKB-UniRule"/>
</dbReference>
<comment type="catalytic activity">
    <reaction evidence="13 14">
        <text>indole-3-pyruvate + 2 oxidized [2Fe-2S]-[ferredoxin] + CoA = (indol-3-yl)acetyl-CoA + 2 reduced [2Fe-2S]-[ferredoxin] + CO2 + H(+)</text>
        <dbReference type="Rhea" id="RHEA:12645"/>
        <dbReference type="Rhea" id="RHEA-COMP:10000"/>
        <dbReference type="Rhea" id="RHEA-COMP:10001"/>
        <dbReference type="ChEBI" id="CHEBI:15378"/>
        <dbReference type="ChEBI" id="CHEBI:16526"/>
        <dbReference type="ChEBI" id="CHEBI:17640"/>
        <dbReference type="ChEBI" id="CHEBI:33737"/>
        <dbReference type="ChEBI" id="CHEBI:33738"/>
        <dbReference type="ChEBI" id="CHEBI:57271"/>
        <dbReference type="ChEBI" id="CHEBI:57287"/>
        <dbReference type="EC" id="1.2.7.8"/>
    </reaction>
</comment>
<evidence type="ECO:0000313" key="17">
    <source>
        <dbReference type="EMBL" id="RJP74092.1"/>
    </source>
</evidence>
<evidence type="ECO:0000256" key="14">
    <source>
        <dbReference type="PIRNR" id="PIRNR006439"/>
    </source>
</evidence>
<dbReference type="EC" id="1.2.7.8" evidence="3 14"/>
<dbReference type="FunFam" id="3.40.50.970:FF:000039">
    <property type="entry name" value="Indolepyruvate oxidoreductase subunit IorA"/>
    <property type="match status" value="1"/>
</dbReference>
<accession>A0A419F6M6</accession>
<dbReference type="GO" id="GO:0044281">
    <property type="term" value="P:small molecule metabolic process"/>
    <property type="evidence" value="ECO:0007669"/>
    <property type="project" value="UniProtKB-ARBA"/>
</dbReference>
<evidence type="ECO:0000256" key="1">
    <source>
        <dbReference type="ARBA" id="ARBA00002995"/>
    </source>
</evidence>
<evidence type="ECO:0000256" key="4">
    <source>
        <dbReference type="ARBA" id="ARBA00017710"/>
    </source>
</evidence>
<dbReference type="CDD" id="cd07034">
    <property type="entry name" value="TPP_PYR_PFOR_IOR-alpha_like"/>
    <property type="match status" value="1"/>
</dbReference>
<dbReference type="SUPFAM" id="SSF52922">
    <property type="entry name" value="TK C-terminal domain-like"/>
    <property type="match status" value="1"/>
</dbReference>
<keyword evidence="11 14" id="KW-0411">Iron-sulfur</keyword>
<feature type="binding site" evidence="15">
    <location>
        <position position="544"/>
    </location>
    <ligand>
        <name>[4Fe-4S] cluster</name>
        <dbReference type="ChEBI" id="CHEBI:49883"/>
        <label>1</label>
    </ligand>
</feature>
<comment type="subunit">
    <text evidence="2">Heterodimer of the IorA and IorB subunits.</text>
</comment>
<dbReference type="PANTHER" id="PTHR43710:SF5">
    <property type="entry name" value="INDOLEPYRUVATE FERREDOXIN OXIDOREDUCTASE ALPHA SUBUNIT"/>
    <property type="match status" value="1"/>
</dbReference>
<feature type="domain" description="4Fe-4S ferredoxin-type" evidence="16">
    <location>
        <begin position="561"/>
        <end position="589"/>
    </location>
</feature>
<evidence type="ECO:0000256" key="11">
    <source>
        <dbReference type="ARBA" id="ARBA00023014"/>
    </source>
</evidence>
<evidence type="ECO:0000256" key="7">
    <source>
        <dbReference type="ARBA" id="ARBA00022723"/>
    </source>
</evidence>
<dbReference type="SUPFAM" id="SSF52518">
    <property type="entry name" value="Thiamin diphosphate-binding fold (THDP-binding)"/>
    <property type="match status" value="2"/>
</dbReference>
<proteinExistence type="predicted"/>
<feature type="binding site" evidence="15">
    <location>
        <position position="573"/>
    </location>
    <ligand>
        <name>[4Fe-4S] cluster</name>
        <dbReference type="ChEBI" id="CHEBI:49883"/>
        <label>2</label>
    </ligand>
</feature>
<dbReference type="InterPro" id="IPR029061">
    <property type="entry name" value="THDP-binding"/>
</dbReference>
<dbReference type="PANTHER" id="PTHR43710">
    <property type="entry name" value="2-HYDROXYACYL-COA LYASE"/>
    <property type="match status" value="1"/>
</dbReference>
<evidence type="ECO:0000256" key="5">
    <source>
        <dbReference type="ARBA" id="ARBA00022448"/>
    </source>
</evidence>
<protein>
    <recommendedName>
        <fullName evidence="4 14">Indolepyruvate oxidoreductase subunit IorA</fullName>
        <shortName evidence="14">IOR</shortName>
        <ecNumber evidence="3 14">1.2.7.8</ecNumber>
    </recommendedName>
    <alternativeName>
        <fullName evidence="12 14">Indolepyruvate ferredoxin oxidoreductase subunit alpha</fullName>
    </alternativeName>
</protein>
<sequence>MSKVLMSGNEAAARGAYEAGVRFAASYPGTPATEVLENMATYEGVKAQWTVNEKVALEEAIGAAIAGARSLASMKHVGMNVAADPLFTSSYIGIKGGLVIINADDPGMHSSQNEQDNRHYARAAKLPMLEPADSAETKEFVRYAYGLSEECDTPVIIRLTTRISHSKGVVKLGERVEKEVAGFTRDIPKYVMLPGYARGRHVVVEERMKKLAELSDKSKLNRIVSGSPALGIISSGAAYQYTLEVAPSASYLKLAFVNPLPKETIRRFAAQVKNLVVIEELDPIIEEQVRAMGIKVYGKDLGLPLCGEFAPEIIWEALHAKFPKLVRPKHEITIKPGTYTDIPPRPPVMCPGCSHRIVLSILKKFKVNVMGDIGCYTLAAQPPLNAMDSCLCMGASVGMAFGIEKVTERGKTVAALGDSTFIHGGITGLVDIVYNKGATLVLILDNCTTAMTGRQEHPGTGKTLQGEPTIALDFERLARGIGIRDAHTINPLEFDKLEATIKACLASDEPSVIVAKRPCVLIPGQEKLPPYEINQELCNQCAACIRLGCPAIMQIGKGKNKKFFIDEFFCQGCGLCERVCKFDAIEVKR</sequence>
<evidence type="ECO:0000256" key="13">
    <source>
        <dbReference type="ARBA" id="ARBA00048332"/>
    </source>
</evidence>
<evidence type="ECO:0000256" key="10">
    <source>
        <dbReference type="ARBA" id="ARBA00023004"/>
    </source>
</evidence>
<dbReference type="Gene3D" id="3.40.50.970">
    <property type="match status" value="2"/>
</dbReference>
<evidence type="ECO:0000256" key="15">
    <source>
        <dbReference type="PIRSR" id="PIRSR006439-50"/>
    </source>
</evidence>
<evidence type="ECO:0000256" key="8">
    <source>
        <dbReference type="ARBA" id="ARBA00022982"/>
    </source>
</evidence>
<comment type="cofactor">
    <cofactor evidence="14 15">
        <name>[4Fe-4S] cluster</name>
        <dbReference type="ChEBI" id="CHEBI:49883"/>
    </cofactor>
    <text evidence="14 15">Binds 2 [4Fe-4S] clusters. In this family the first cluster has a non-standard and varying [4Fe-4S] binding motif CX(2)CX(2)CX(4-5)CP.</text>
</comment>
<dbReference type="GO" id="GO:0043805">
    <property type="term" value="F:indolepyruvate ferredoxin oxidoreductase activity"/>
    <property type="evidence" value="ECO:0007669"/>
    <property type="project" value="UniProtKB-UniRule"/>
</dbReference>
<dbReference type="InterPro" id="IPR017896">
    <property type="entry name" value="4Fe4S_Fe-S-bd"/>
</dbReference>
<feature type="binding site" evidence="15">
    <location>
        <position position="576"/>
    </location>
    <ligand>
        <name>[4Fe-4S] cluster</name>
        <dbReference type="ChEBI" id="CHEBI:49883"/>
        <label>2</label>
    </ligand>
</feature>
<dbReference type="EMBL" id="QZKI01000020">
    <property type="protein sequence ID" value="RJP74092.1"/>
    <property type="molecule type" value="Genomic_DNA"/>
</dbReference>
<dbReference type="InterPro" id="IPR045025">
    <property type="entry name" value="HACL1-like"/>
</dbReference>
<feature type="domain" description="4Fe-4S ferredoxin-type" evidence="16">
    <location>
        <begin position="529"/>
        <end position="558"/>
    </location>
</feature>
<dbReference type="GO" id="GO:0030976">
    <property type="term" value="F:thiamine pyrophosphate binding"/>
    <property type="evidence" value="ECO:0007669"/>
    <property type="project" value="InterPro"/>
</dbReference>
<keyword evidence="17" id="KW-0670">Pyruvate</keyword>
<feature type="binding site" evidence="15">
    <location>
        <position position="580"/>
    </location>
    <ligand>
        <name>[4Fe-4S] cluster</name>
        <dbReference type="ChEBI" id="CHEBI:49883"/>
        <label>1</label>
    </ligand>
</feature>
<keyword evidence="8 14" id="KW-0249">Electron transport</keyword>
<feature type="binding site" evidence="15">
    <location>
        <position position="541"/>
    </location>
    <ligand>
        <name>[4Fe-4S] cluster</name>
        <dbReference type="ChEBI" id="CHEBI:49883"/>
        <label>1</label>
    </ligand>
</feature>
<dbReference type="Pfam" id="PF00037">
    <property type="entry name" value="Fer4"/>
    <property type="match status" value="1"/>
</dbReference>
<feature type="binding site" evidence="15">
    <location>
        <position position="538"/>
    </location>
    <ligand>
        <name>[4Fe-4S] cluster</name>
        <dbReference type="ChEBI" id="CHEBI:49883"/>
        <label>1</label>
    </ligand>
</feature>
<keyword evidence="5 14" id="KW-0813">Transport</keyword>